<comment type="similarity">
    <text evidence="1">Belongs to the cycloisomerase 2 family.</text>
</comment>
<dbReference type="Proteomes" id="UP000292627">
    <property type="component" value="Unassembled WGS sequence"/>
</dbReference>
<dbReference type="EMBL" id="SHMC01000002">
    <property type="protein sequence ID" value="TAA26636.1"/>
    <property type="molecule type" value="Genomic_DNA"/>
</dbReference>
<dbReference type="GO" id="GO:0017057">
    <property type="term" value="F:6-phosphogluconolactonase activity"/>
    <property type="evidence" value="ECO:0007669"/>
    <property type="project" value="TreeGrafter"/>
</dbReference>
<dbReference type="InterPro" id="IPR050282">
    <property type="entry name" value="Cycloisomerase_2"/>
</dbReference>
<dbReference type="InterPro" id="IPR015943">
    <property type="entry name" value="WD40/YVTN_repeat-like_dom_sf"/>
</dbReference>
<reference evidence="4 5" key="1">
    <citation type="submission" date="2019-02" db="EMBL/GenBank/DDBJ databases">
        <title>WGS of Pseudoxanthomonas species novum from clinical isolates.</title>
        <authorList>
            <person name="Bernier A.-M."/>
            <person name="Bernard K."/>
            <person name="Vachon A."/>
        </authorList>
    </citation>
    <scope>NUCLEOTIDE SEQUENCE [LARGE SCALE GENOMIC DNA]</scope>
    <source>
        <strain evidence="4 5">NML171200</strain>
    </source>
</reference>
<dbReference type="Gene3D" id="2.130.10.10">
    <property type="entry name" value="YVTN repeat-like/Quinoprotein amine dehydrogenase"/>
    <property type="match status" value="1"/>
</dbReference>
<dbReference type="InterPro" id="IPR019405">
    <property type="entry name" value="Lactonase_7-beta_prop"/>
</dbReference>
<dbReference type="GO" id="GO:0005829">
    <property type="term" value="C:cytosol"/>
    <property type="evidence" value="ECO:0007669"/>
    <property type="project" value="TreeGrafter"/>
</dbReference>
<name>A0A4Q8LD87_9GAMM</name>
<dbReference type="PANTHER" id="PTHR30344">
    <property type="entry name" value="6-PHOSPHOGLUCONOLACTONASE-RELATED"/>
    <property type="match status" value="1"/>
</dbReference>
<dbReference type="GO" id="GO:0006006">
    <property type="term" value="P:glucose metabolic process"/>
    <property type="evidence" value="ECO:0007669"/>
    <property type="project" value="UniProtKB-KW"/>
</dbReference>
<feature type="signal peptide" evidence="3">
    <location>
        <begin position="1"/>
        <end position="21"/>
    </location>
</feature>
<dbReference type="PANTHER" id="PTHR30344:SF1">
    <property type="entry name" value="6-PHOSPHOGLUCONOLACTONASE"/>
    <property type="match status" value="1"/>
</dbReference>
<keyword evidence="3" id="KW-0732">Signal</keyword>
<keyword evidence="2" id="KW-0313">Glucose metabolism</keyword>
<dbReference type="AlphaFoldDB" id="A0A4Q8LD87"/>
<dbReference type="Pfam" id="PF10282">
    <property type="entry name" value="Lactonase"/>
    <property type="match status" value="1"/>
</dbReference>
<gene>
    <name evidence="4" type="ORF">EA660_05280</name>
</gene>
<dbReference type="OrthoDB" id="9790815at2"/>
<proteinExistence type="inferred from homology"/>
<keyword evidence="2" id="KW-0119">Carbohydrate metabolism</keyword>
<evidence type="ECO:0000256" key="1">
    <source>
        <dbReference type="ARBA" id="ARBA00005564"/>
    </source>
</evidence>
<dbReference type="RefSeq" id="WP_130550510.1">
    <property type="nucleotide sequence ID" value="NZ_SHMC01000002.1"/>
</dbReference>
<evidence type="ECO:0000256" key="3">
    <source>
        <dbReference type="SAM" id="SignalP"/>
    </source>
</evidence>
<evidence type="ECO:0000256" key="2">
    <source>
        <dbReference type="ARBA" id="ARBA00022526"/>
    </source>
</evidence>
<protein>
    <submittedName>
        <fullName evidence="4">Lactonase family protein</fullName>
    </submittedName>
</protein>
<accession>A0A4Q8LD87</accession>
<dbReference type="InterPro" id="IPR011048">
    <property type="entry name" value="Haem_d1_sf"/>
</dbReference>
<organism evidence="4 5">
    <name type="scientific">Pseudoxanthomonas winnipegensis</name>
    <dbReference type="NCBI Taxonomy" id="2480810"/>
    <lineage>
        <taxon>Bacteria</taxon>
        <taxon>Pseudomonadati</taxon>
        <taxon>Pseudomonadota</taxon>
        <taxon>Gammaproteobacteria</taxon>
        <taxon>Lysobacterales</taxon>
        <taxon>Lysobacteraceae</taxon>
        <taxon>Pseudoxanthomonas</taxon>
    </lineage>
</organism>
<evidence type="ECO:0000313" key="5">
    <source>
        <dbReference type="Proteomes" id="UP000292627"/>
    </source>
</evidence>
<dbReference type="SUPFAM" id="SSF51004">
    <property type="entry name" value="C-terminal (heme d1) domain of cytochrome cd1-nitrite reductase"/>
    <property type="match status" value="1"/>
</dbReference>
<sequence>MFNLIKATMLTIAALPLAAAAAPAPVDLLVGSYTDSGSPGLYAYRFDTGNGRLDAQPWQTLRLDNPSWLVLAPDQARVYAVSENGPGARDTVGRAGMLALDAQHRLTLQGQVSTLGDHPTHASLTPDGRYLLVANYSVDTHPGGSLAVLPIDAQGRLQPVTQLLTYQASHVDPERQRSAHVHWVGFSPDGRTAYATDLGGDRVYAYRYAPQDNPERPLQPAATPFLALPPGSGPRHLAFDASGRHAYLTLEMAGQVAVLDVDAQGALRLREVVDLFAPGFTGGNGGGALHLSADGRFLYAINRGGDDHLAVFAVGADGGLTLVQRRATEGRQAREFAIDPSGRFLLIAVQGANRIVVLARDPRTGKLGKTLQAVEVAAPSDLKFLRP</sequence>
<feature type="chain" id="PRO_5020936980" evidence="3">
    <location>
        <begin position="22"/>
        <end position="387"/>
    </location>
</feature>
<evidence type="ECO:0000313" key="4">
    <source>
        <dbReference type="EMBL" id="TAA26636.1"/>
    </source>
</evidence>
<comment type="caution">
    <text evidence="4">The sequence shown here is derived from an EMBL/GenBank/DDBJ whole genome shotgun (WGS) entry which is preliminary data.</text>
</comment>